<dbReference type="GO" id="GO:0006351">
    <property type="term" value="P:DNA-templated transcription"/>
    <property type="evidence" value="ECO:0007669"/>
    <property type="project" value="InterPro"/>
</dbReference>
<evidence type="ECO:0000313" key="7">
    <source>
        <dbReference type="EMBL" id="SAM06165.1"/>
    </source>
</evidence>
<feature type="region of interest" description="Disordered" evidence="5">
    <location>
        <begin position="505"/>
        <end position="555"/>
    </location>
</feature>
<evidence type="ECO:0000256" key="2">
    <source>
        <dbReference type="ARBA" id="ARBA00022723"/>
    </source>
</evidence>
<dbReference type="InterPro" id="IPR001138">
    <property type="entry name" value="Zn2Cys6_DnaBD"/>
</dbReference>
<accession>A0A168R639</accession>
<proteinExistence type="predicted"/>
<comment type="subcellular location">
    <subcellularLocation>
        <location evidence="1">Nucleus</location>
    </subcellularLocation>
</comment>
<dbReference type="OrthoDB" id="2260578at2759"/>
<dbReference type="PANTHER" id="PTHR46910">
    <property type="entry name" value="TRANSCRIPTION FACTOR PDR1"/>
    <property type="match status" value="1"/>
</dbReference>
<dbReference type="PROSITE" id="PS50048">
    <property type="entry name" value="ZN2_CY6_FUNGAL_2"/>
    <property type="match status" value="1"/>
</dbReference>
<dbReference type="InterPro" id="IPR007219">
    <property type="entry name" value="XnlR_reg_dom"/>
</dbReference>
<reference evidence="7" key="1">
    <citation type="submission" date="2016-04" db="EMBL/GenBank/DDBJ databases">
        <authorList>
            <person name="Evans L.H."/>
            <person name="Alamgir A."/>
            <person name="Owens N."/>
            <person name="Weber N.D."/>
            <person name="Virtaneva K."/>
            <person name="Barbian K."/>
            <person name="Babar A."/>
            <person name="Rosenke K."/>
        </authorList>
    </citation>
    <scope>NUCLEOTIDE SEQUENCE [LARGE SCALE GENOMIC DNA]</scope>
    <source>
        <strain evidence="7">CBS 101.48</strain>
    </source>
</reference>
<sequence length="837" mass="93679">MSNPVLSSSPTIFKQTQQKVVQPPSTNAVAGITINTTATNSNNNNNNKRVKVTLACIVCRKKKVKCDGVQPTCSRCNSMGFSCEYSDPPKKRGPPKGQVEIIESRAHRIESLRAGVAPMKHSNTQLDHKTACSVYHVPLGALDSFKTTNKKLFSLEKNTILHLISGAVDAVKKDRWSPPYHEDKPGSHHLKNDFCMKDDPMVKANYQRWTSCYFGYFNVFFPVLSQAHFMRDFSQQQADPLLCYAVCALGAKYSDDGQQDASRFLFERCQSILNASQAPATLSTVQALVILCWLSYLLANMQTCCELRRLLNQAVQDLQLHRDPGSSFGIVSIEMRRRAFWVSFVIDQWLSCCTDVRFLVLQDGCNCQWPRLEDSQLLVIDSKQWKPTTPAANNDDIIQPTIDTSCHMPDLSTEYALQITAFSEMIKLACIVGDMHDLHAPSSTTLLHHHQSIGSRLTDWLIHLPSYLDYGKPRDGSPPSPIARIYHMLYYSVQIMIHQSLLNNQSHHPQHLQHPSQHLPQHSAMTPPIASPSTASSPSSSSSSPPVSPSLSPSIYTNHSPEVNMSRAICTNAANTIIHIAEQMIQYKQHMYLQNTFMLSLTLASSVQLENSLISDQTISSLLSLDKSFQVLKNSNCSVLESTEFGQLLDRYLLDNYGIQLHDKNLDQESHRRLSCLKRVNRIEDETPRKRRHQQQKKAPSSHLNASDDKDDLLDTRLHSLLHTPPAIPSSTTPSNLSTVLDPTWLDETSSILDLFSDTMAGTSPHLWTTSPQTEAWQSPASQSPTLSSDLPTVVTPMTAMSYYSGDEGDTDYFKASSTGLFYPPNVMQLYDLISDY</sequence>
<evidence type="ECO:0000256" key="1">
    <source>
        <dbReference type="ARBA" id="ARBA00004123"/>
    </source>
</evidence>
<dbReference type="Gene3D" id="4.10.240.10">
    <property type="entry name" value="Zn(2)-C6 fungal-type DNA-binding domain"/>
    <property type="match status" value="1"/>
</dbReference>
<name>A0A168R639_ABSGL</name>
<dbReference type="InterPro" id="IPR050987">
    <property type="entry name" value="AtrR-like"/>
</dbReference>
<dbReference type="PANTHER" id="PTHR46910:SF3">
    <property type="entry name" value="HALOTOLERANCE PROTEIN 9-RELATED"/>
    <property type="match status" value="1"/>
</dbReference>
<dbReference type="AlphaFoldDB" id="A0A168R639"/>
<keyword evidence="8" id="KW-1185">Reference proteome</keyword>
<dbReference type="STRING" id="4829.A0A168R639"/>
<evidence type="ECO:0000313" key="8">
    <source>
        <dbReference type="Proteomes" id="UP000078561"/>
    </source>
</evidence>
<dbReference type="GO" id="GO:0005634">
    <property type="term" value="C:nucleus"/>
    <property type="evidence" value="ECO:0007669"/>
    <property type="project" value="UniProtKB-SubCell"/>
</dbReference>
<dbReference type="Pfam" id="PF00172">
    <property type="entry name" value="Zn_clus"/>
    <property type="match status" value="1"/>
</dbReference>
<keyword evidence="2" id="KW-0479">Metal-binding</keyword>
<evidence type="ECO:0000256" key="4">
    <source>
        <dbReference type="ARBA" id="ARBA00023242"/>
    </source>
</evidence>
<organism evidence="7">
    <name type="scientific">Absidia glauca</name>
    <name type="common">Pin mould</name>
    <dbReference type="NCBI Taxonomy" id="4829"/>
    <lineage>
        <taxon>Eukaryota</taxon>
        <taxon>Fungi</taxon>
        <taxon>Fungi incertae sedis</taxon>
        <taxon>Mucoromycota</taxon>
        <taxon>Mucoromycotina</taxon>
        <taxon>Mucoromycetes</taxon>
        <taxon>Mucorales</taxon>
        <taxon>Cunninghamellaceae</taxon>
        <taxon>Absidia</taxon>
    </lineage>
</organism>
<dbReference type="PROSITE" id="PS00463">
    <property type="entry name" value="ZN2_CY6_FUNGAL_1"/>
    <property type="match status" value="1"/>
</dbReference>
<keyword evidence="3" id="KW-0238">DNA-binding</keyword>
<dbReference type="SMART" id="SM00066">
    <property type="entry name" value="GAL4"/>
    <property type="match status" value="1"/>
</dbReference>
<evidence type="ECO:0000256" key="5">
    <source>
        <dbReference type="SAM" id="MobiDB-lite"/>
    </source>
</evidence>
<feature type="region of interest" description="Disordered" evidence="5">
    <location>
        <begin position="1"/>
        <end position="20"/>
    </location>
</feature>
<dbReference type="GO" id="GO:0008270">
    <property type="term" value="F:zinc ion binding"/>
    <property type="evidence" value="ECO:0007669"/>
    <property type="project" value="InterPro"/>
</dbReference>
<dbReference type="OMA" id="SFVIDQW"/>
<evidence type="ECO:0000259" key="6">
    <source>
        <dbReference type="PROSITE" id="PS50048"/>
    </source>
</evidence>
<dbReference type="EMBL" id="LT554492">
    <property type="protein sequence ID" value="SAM06165.1"/>
    <property type="molecule type" value="Genomic_DNA"/>
</dbReference>
<dbReference type="CDD" id="cd00067">
    <property type="entry name" value="GAL4"/>
    <property type="match status" value="1"/>
</dbReference>
<dbReference type="Proteomes" id="UP000078561">
    <property type="component" value="Unassembled WGS sequence"/>
</dbReference>
<feature type="region of interest" description="Disordered" evidence="5">
    <location>
        <begin position="685"/>
        <end position="710"/>
    </location>
</feature>
<protein>
    <recommendedName>
        <fullName evidence="6">Zn(2)-C6 fungal-type domain-containing protein</fullName>
    </recommendedName>
</protein>
<dbReference type="SUPFAM" id="SSF57701">
    <property type="entry name" value="Zn2/Cys6 DNA-binding domain"/>
    <property type="match status" value="1"/>
</dbReference>
<gene>
    <name evidence="7" type="primary">ABSGL_12041.1 scaffold 12370</name>
</gene>
<feature type="compositionally biased region" description="Polar residues" evidence="5">
    <location>
        <begin position="770"/>
        <end position="791"/>
    </location>
</feature>
<dbReference type="CDD" id="cd12148">
    <property type="entry name" value="fungal_TF_MHR"/>
    <property type="match status" value="1"/>
</dbReference>
<feature type="domain" description="Zn(2)-C6 fungal-type" evidence="6">
    <location>
        <begin position="55"/>
        <end position="85"/>
    </location>
</feature>
<feature type="compositionally biased region" description="Low complexity" evidence="5">
    <location>
        <begin position="505"/>
        <end position="554"/>
    </location>
</feature>
<feature type="region of interest" description="Disordered" evidence="5">
    <location>
        <begin position="770"/>
        <end position="792"/>
    </location>
</feature>
<evidence type="ECO:0000256" key="3">
    <source>
        <dbReference type="ARBA" id="ARBA00023125"/>
    </source>
</evidence>
<dbReference type="GO" id="GO:0000981">
    <property type="term" value="F:DNA-binding transcription factor activity, RNA polymerase II-specific"/>
    <property type="evidence" value="ECO:0007669"/>
    <property type="project" value="InterPro"/>
</dbReference>
<dbReference type="Pfam" id="PF04082">
    <property type="entry name" value="Fungal_trans"/>
    <property type="match status" value="1"/>
</dbReference>
<dbReference type="InParanoid" id="A0A168R639"/>
<dbReference type="GO" id="GO:0003677">
    <property type="term" value="F:DNA binding"/>
    <property type="evidence" value="ECO:0007669"/>
    <property type="project" value="UniProtKB-KW"/>
</dbReference>
<keyword evidence="4" id="KW-0539">Nucleus</keyword>
<dbReference type="InterPro" id="IPR036864">
    <property type="entry name" value="Zn2-C6_fun-type_DNA-bd_sf"/>
</dbReference>